<keyword evidence="1" id="KW-0732">Signal</keyword>
<feature type="signal peptide" evidence="1">
    <location>
        <begin position="1"/>
        <end position="17"/>
    </location>
</feature>
<dbReference type="AlphaFoldDB" id="A0A4Y6PRC3"/>
<dbReference type="PROSITE" id="PS51257">
    <property type="entry name" value="PROKAR_LIPOPROTEIN"/>
    <property type="match status" value="1"/>
</dbReference>
<proteinExistence type="predicted"/>
<evidence type="ECO:0000313" key="2">
    <source>
        <dbReference type="EMBL" id="QDG50773.1"/>
    </source>
</evidence>
<accession>A0A5B8Y2Z4</accession>
<reference evidence="2 3" key="1">
    <citation type="submission" date="2019-06" db="EMBL/GenBank/DDBJ databases">
        <title>Persicimonas caeni gen. nov., sp. nov., a predatory bacterium isolated from solar saltern.</title>
        <authorList>
            <person name="Wang S."/>
        </authorList>
    </citation>
    <scope>NUCLEOTIDE SEQUENCE [LARGE SCALE GENOMIC DNA]</scope>
    <source>
        <strain evidence="2 3">YN101</strain>
    </source>
</reference>
<evidence type="ECO:0000256" key="1">
    <source>
        <dbReference type="SAM" id="SignalP"/>
    </source>
</evidence>
<evidence type="ECO:0000313" key="3">
    <source>
        <dbReference type="Proteomes" id="UP000315995"/>
    </source>
</evidence>
<organism evidence="2 3">
    <name type="scientific">Persicimonas caeni</name>
    <dbReference type="NCBI Taxonomy" id="2292766"/>
    <lineage>
        <taxon>Bacteria</taxon>
        <taxon>Deltaproteobacteria</taxon>
        <taxon>Bradymonadales</taxon>
        <taxon>Bradymonadaceae</taxon>
        <taxon>Persicimonas</taxon>
    </lineage>
</organism>
<feature type="chain" id="PRO_5030106293" evidence="1">
    <location>
        <begin position="18"/>
        <end position="147"/>
    </location>
</feature>
<dbReference type="EMBL" id="CP041186">
    <property type="protein sequence ID" value="QDG50773.1"/>
    <property type="molecule type" value="Genomic_DNA"/>
</dbReference>
<accession>A0A4Y6PRC3</accession>
<sequence length="147" mass="15475">MKKLVLMSVLVAFSAGAAGCDLIGCTEVGCGYPITLSFEDSNGEPIDGFEGEITAGDETISVSCGPDGAQIGESYECRRASVVLFEAPDVDSLQLDIRTSDDASALAYVGSVDLDYGEYYPNGEFCPPECREAEETVTMTPTQSTDG</sequence>
<dbReference type="RefSeq" id="WP_141197265.1">
    <property type="nucleotide sequence ID" value="NZ_CP041186.1"/>
</dbReference>
<dbReference type="Proteomes" id="UP000315995">
    <property type="component" value="Chromosome"/>
</dbReference>
<name>A0A4Y6PRC3_PERCE</name>
<keyword evidence="3" id="KW-1185">Reference proteome</keyword>
<gene>
    <name evidence="2" type="ORF">FIV42_08520</name>
</gene>
<protein>
    <submittedName>
        <fullName evidence="2">Uncharacterized protein</fullName>
    </submittedName>
</protein>